<proteinExistence type="predicted"/>
<reference evidence="1" key="1">
    <citation type="submission" date="2023-10" db="EMBL/GenBank/DDBJ databases">
        <authorList>
            <person name="Domelevo Entfellner J.-B."/>
        </authorList>
    </citation>
    <scope>NUCLEOTIDE SEQUENCE</scope>
</reference>
<dbReference type="EMBL" id="OY731403">
    <property type="protein sequence ID" value="CAJ1965334.1"/>
    <property type="molecule type" value="Genomic_DNA"/>
</dbReference>
<name>A0AA86VQA6_9FABA</name>
<evidence type="ECO:0000313" key="2">
    <source>
        <dbReference type="Proteomes" id="UP001189624"/>
    </source>
</evidence>
<dbReference type="Gramene" id="rna-AYBTSS11_LOCUS20786">
    <property type="protein sequence ID" value="CAJ1965334.1"/>
    <property type="gene ID" value="gene-AYBTSS11_LOCUS20786"/>
</dbReference>
<protein>
    <submittedName>
        <fullName evidence="1">Uncharacterized protein</fullName>
    </submittedName>
</protein>
<gene>
    <name evidence="1" type="ORF">AYBTSS11_LOCUS20786</name>
</gene>
<dbReference type="AlphaFoldDB" id="A0AA86VQA6"/>
<evidence type="ECO:0000313" key="1">
    <source>
        <dbReference type="EMBL" id="CAJ1965334.1"/>
    </source>
</evidence>
<accession>A0AA86VQA6</accession>
<organism evidence="1 2">
    <name type="scientific">Sphenostylis stenocarpa</name>
    <dbReference type="NCBI Taxonomy" id="92480"/>
    <lineage>
        <taxon>Eukaryota</taxon>
        <taxon>Viridiplantae</taxon>
        <taxon>Streptophyta</taxon>
        <taxon>Embryophyta</taxon>
        <taxon>Tracheophyta</taxon>
        <taxon>Spermatophyta</taxon>
        <taxon>Magnoliopsida</taxon>
        <taxon>eudicotyledons</taxon>
        <taxon>Gunneridae</taxon>
        <taxon>Pentapetalae</taxon>
        <taxon>rosids</taxon>
        <taxon>fabids</taxon>
        <taxon>Fabales</taxon>
        <taxon>Fabaceae</taxon>
        <taxon>Papilionoideae</taxon>
        <taxon>50 kb inversion clade</taxon>
        <taxon>NPAAA clade</taxon>
        <taxon>indigoferoid/millettioid clade</taxon>
        <taxon>Phaseoleae</taxon>
        <taxon>Sphenostylis</taxon>
    </lineage>
</organism>
<sequence>MKSRDSRANYAEGGEKTVLLMAQVQQMKPRDSRVNYAEEQITLKVVKKPCYSWHNSQQMKPRNSRANYAKGGEEAVLLMAQLPIDEAS</sequence>
<keyword evidence="2" id="KW-1185">Reference proteome</keyword>
<dbReference type="Proteomes" id="UP001189624">
    <property type="component" value="Chromosome 6"/>
</dbReference>